<reference evidence="2 3" key="1">
    <citation type="journal article" date="2015" name="Proc. Natl. Acad. Sci. U.S.A.">
        <title>The resurrection genome of Boea hygrometrica: A blueprint for survival of dehydration.</title>
        <authorList>
            <person name="Xiao L."/>
            <person name="Yang G."/>
            <person name="Zhang L."/>
            <person name="Yang X."/>
            <person name="Zhao S."/>
            <person name="Ji Z."/>
            <person name="Zhou Q."/>
            <person name="Hu M."/>
            <person name="Wang Y."/>
            <person name="Chen M."/>
            <person name="Xu Y."/>
            <person name="Jin H."/>
            <person name="Xiao X."/>
            <person name="Hu G."/>
            <person name="Bao F."/>
            <person name="Hu Y."/>
            <person name="Wan P."/>
            <person name="Li L."/>
            <person name="Deng X."/>
            <person name="Kuang T."/>
            <person name="Xiang C."/>
            <person name="Zhu J.K."/>
            <person name="Oliver M.J."/>
            <person name="He Y."/>
        </authorList>
    </citation>
    <scope>NUCLEOTIDE SEQUENCE [LARGE SCALE GENOMIC DNA]</scope>
    <source>
        <strain evidence="3">cv. XS01</strain>
    </source>
</reference>
<feature type="compositionally biased region" description="Basic and acidic residues" evidence="1">
    <location>
        <begin position="497"/>
        <end position="513"/>
    </location>
</feature>
<gene>
    <name evidence="2" type="ORF">F511_18369</name>
</gene>
<dbReference type="EMBL" id="KQ999845">
    <property type="protein sequence ID" value="KZV41006.1"/>
    <property type="molecule type" value="Genomic_DNA"/>
</dbReference>
<feature type="region of interest" description="Disordered" evidence="1">
    <location>
        <begin position="476"/>
        <end position="527"/>
    </location>
</feature>
<organism evidence="2 3">
    <name type="scientific">Dorcoceras hygrometricum</name>
    <dbReference type="NCBI Taxonomy" id="472368"/>
    <lineage>
        <taxon>Eukaryota</taxon>
        <taxon>Viridiplantae</taxon>
        <taxon>Streptophyta</taxon>
        <taxon>Embryophyta</taxon>
        <taxon>Tracheophyta</taxon>
        <taxon>Spermatophyta</taxon>
        <taxon>Magnoliopsida</taxon>
        <taxon>eudicotyledons</taxon>
        <taxon>Gunneridae</taxon>
        <taxon>Pentapetalae</taxon>
        <taxon>asterids</taxon>
        <taxon>lamiids</taxon>
        <taxon>Lamiales</taxon>
        <taxon>Gesneriaceae</taxon>
        <taxon>Didymocarpoideae</taxon>
        <taxon>Trichosporeae</taxon>
        <taxon>Loxocarpinae</taxon>
        <taxon>Dorcoceras</taxon>
    </lineage>
</organism>
<accession>A0A2Z7C274</accession>
<feature type="compositionally biased region" description="Polar residues" evidence="1">
    <location>
        <begin position="514"/>
        <end position="526"/>
    </location>
</feature>
<dbReference type="Proteomes" id="UP000250235">
    <property type="component" value="Unassembled WGS sequence"/>
</dbReference>
<name>A0A2Z7C274_9LAMI</name>
<proteinExistence type="predicted"/>
<dbReference type="AlphaFoldDB" id="A0A2Z7C274"/>
<feature type="compositionally biased region" description="Polar residues" evidence="1">
    <location>
        <begin position="363"/>
        <end position="381"/>
    </location>
</feature>
<feature type="region of interest" description="Disordered" evidence="1">
    <location>
        <begin position="332"/>
        <end position="381"/>
    </location>
</feature>
<evidence type="ECO:0000313" key="3">
    <source>
        <dbReference type="Proteomes" id="UP000250235"/>
    </source>
</evidence>
<protein>
    <submittedName>
        <fullName evidence="2">Uncharacterized protein</fullName>
    </submittedName>
</protein>
<feature type="compositionally biased region" description="Basic and acidic residues" evidence="1">
    <location>
        <begin position="585"/>
        <end position="594"/>
    </location>
</feature>
<feature type="compositionally biased region" description="Low complexity" evidence="1">
    <location>
        <begin position="335"/>
        <end position="351"/>
    </location>
</feature>
<evidence type="ECO:0000313" key="2">
    <source>
        <dbReference type="EMBL" id="KZV41006.1"/>
    </source>
</evidence>
<sequence length="640" mass="71081">MACAPCAGCHLQATRPCIEAHGWGRGWVQGNRLDLSVVQPVGLRPGAAEAGRSKGSKRVWRKEAACARVGVCAWAGRFGWTDWLGSVQSDRVPPNPILVIPVGGQGVTIAGGPKVDTDTHTGEACIADGPEGHERTISEQYEHVVGDYYNDDRKEANLGCVTRTDQEGETPEIEDWVDKDEQIEKDESSTQIEKDTATNDGAIVVSSGPEKPTQLTMTYTGQGIFAPIEIRMINWAMHFLPKIDPTAKGKGMLEVVSRPNPVEDHCHLVLNTVWEYVSSTMAAFYEWMHFRTMEEPAANQEDPPHNSATHSNSKSFSFHISIHNEKQDNLRFYHDSNSSSSDSPTQSGDPSVHNEDHVHNLGPTPTSEVNNTDYQGPNPSNLQMVVYTRDREENTPRRCRKGYFIIGVKDNVYGFKDAVQSSLSMIRWIWWLEKLSLLRPLETTVILHLTEHQLQLASDLDFVKLQMAELVNQLKETGDAKNGKSGQSGSRPGEGSGRQREGAGSTRETRSEHSQAGQGKISSVQSGMLVEDKPAKSIEANVTHDVCESVKYDDQFNGQLNHKGKNGIGYVKPEKDKPSWLTNRLQKDKEKDVPKSSVPNQQRRGSTKAKSVWIKVQPKRDLNDQSAKPKFNKSHKICED</sequence>
<evidence type="ECO:0000256" key="1">
    <source>
        <dbReference type="SAM" id="MobiDB-lite"/>
    </source>
</evidence>
<feature type="region of interest" description="Disordered" evidence="1">
    <location>
        <begin position="556"/>
        <end position="640"/>
    </location>
</feature>
<feature type="compositionally biased region" description="Basic residues" evidence="1">
    <location>
        <begin position="630"/>
        <end position="640"/>
    </location>
</feature>
<keyword evidence="3" id="KW-1185">Reference proteome</keyword>